<keyword evidence="2" id="KW-1185">Reference proteome</keyword>
<sequence length="121" mass="14184">MPDPFVKDESEIHENKVMLSVWWGVHEIYRFELLPDNTTVIAEVYCAQLQRLAWRSDGKFYRTHRTPRTWLRATTTSSDRFSITWKRSATMTVTSKMTLGLSSPPSRWQKVVDVDGDYLVE</sequence>
<accession>A0ABR1EEA2</accession>
<gene>
    <name evidence="1" type="primary">Necator_chrX.g22352</name>
    <name evidence="1" type="ORF">RB195_022190</name>
</gene>
<evidence type="ECO:0000313" key="2">
    <source>
        <dbReference type="Proteomes" id="UP001303046"/>
    </source>
</evidence>
<protein>
    <recommendedName>
        <fullName evidence="3">Dipeptidylpeptidase IV N-terminal domain-containing protein</fullName>
    </recommendedName>
</protein>
<dbReference type="Proteomes" id="UP001303046">
    <property type="component" value="Unassembled WGS sequence"/>
</dbReference>
<reference evidence="1 2" key="1">
    <citation type="submission" date="2023-08" db="EMBL/GenBank/DDBJ databases">
        <title>A Necator americanus chromosomal reference genome.</title>
        <authorList>
            <person name="Ilik V."/>
            <person name="Petrzelkova K.J."/>
            <person name="Pardy F."/>
            <person name="Fuh T."/>
            <person name="Niatou-Singa F.S."/>
            <person name="Gouil Q."/>
            <person name="Baker L."/>
            <person name="Ritchie M.E."/>
            <person name="Jex A.R."/>
            <person name="Gazzola D."/>
            <person name="Li H."/>
            <person name="Toshio Fujiwara R."/>
            <person name="Zhan B."/>
            <person name="Aroian R.V."/>
            <person name="Pafco B."/>
            <person name="Schwarz E.M."/>
        </authorList>
    </citation>
    <scope>NUCLEOTIDE SEQUENCE [LARGE SCALE GENOMIC DNA]</scope>
    <source>
        <strain evidence="1 2">Aroian</strain>
        <tissue evidence="1">Whole animal</tissue>
    </source>
</reference>
<dbReference type="InterPro" id="IPR036397">
    <property type="entry name" value="RNaseH_sf"/>
</dbReference>
<organism evidence="1 2">
    <name type="scientific">Necator americanus</name>
    <name type="common">Human hookworm</name>
    <dbReference type="NCBI Taxonomy" id="51031"/>
    <lineage>
        <taxon>Eukaryota</taxon>
        <taxon>Metazoa</taxon>
        <taxon>Ecdysozoa</taxon>
        <taxon>Nematoda</taxon>
        <taxon>Chromadorea</taxon>
        <taxon>Rhabditida</taxon>
        <taxon>Rhabditina</taxon>
        <taxon>Rhabditomorpha</taxon>
        <taxon>Strongyloidea</taxon>
        <taxon>Ancylostomatidae</taxon>
        <taxon>Bunostominae</taxon>
        <taxon>Necator</taxon>
    </lineage>
</organism>
<dbReference type="Gene3D" id="3.30.420.10">
    <property type="entry name" value="Ribonuclease H-like superfamily/Ribonuclease H"/>
    <property type="match status" value="1"/>
</dbReference>
<dbReference type="InterPro" id="IPR001888">
    <property type="entry name" value="Transposase_1"/>
</dbReference>
<dbReference type="Pfam" id="PF01359">
    <property type="entry name" value="Transposase_1"/>
    <property type="match status" value="1"/>
</dbReference>
<evidence type="ECO:0008006" key="3">
    <source>
        <dbReference type="Google" id="ProtNLM"/>
    </source>
</evidence>
<evidence type="ECO:0000313" key="1">
    <source>
        <dbReference type="EMBL" id="KAK6761027.1"/>
    </source>
</evidence>
<name>A0ABR1EEA2_NECAM</name>
<comment type="caution">
    <text evidence="1">The sequence shown here is derived from an EMBL/GenBank/DDBJ whole genome shotgun (WGS) entry which is preliminary data.</text>
</comment>
<dbReference type="EMBL" id="JAVFWL010000006">
    <property type="protein sequence ID" value="KAK6761027.1"/>
    <property type="molecule type" value="Genomic_DNA"/>
</dbReference>
<proteinExistence type="predicted"/>